<dbReference type="Gene3D" id="1.10.150.20">
    <property type="entry name" value="5' to 3' exonuclease, C-terminal subdomain"/>
    <property type="match status" value="1"/>
</dbReference>
<accession>A0A1E4T0U0</accession>
<dbReference type="Pfam" id="PF00752">
    <property type="entry name" value="XPG_N"/>
    <property type="match status" value="1"/>
</dbReference>
<keyword evidence="8" id="KW-0234">DNA repair</keyword>
<feature type="domain" description="XPG-I" evidence="11">
    <location>
        <begin position="138"/>
        <end position="209"/>
    </location>
</feature>
<proteinExistence type="predicted"/>
<keyword evidence="4" id="KW-0479">Metal-binding</keyword>
<keyword evidence="14" id="KW-1185">Reference proteome</keyword>
<evidence type="ECO:0000256" key="1">
    <source>
        <dbReference type="ARBA" id="ARBA00001946"/>
    </source>
</evidence>
<reference evidence="14" key="1">
    <citation type="submission" date="2016-04" db="EMBL/GenBank/DDBJ databases">
        <title>Comparative genomics of biotechnologically important yeasts.</title>
        <authorList>
            <consortium name="DOE Joint Genome Institute"/>
            <person name="Riley R."/>
            <person name="Haridas S."/>
            <person name="Wolfe K.H."/>
            <person name="Lopes M.R."/>
            <person name="Hittinger C.T."/>
            <person name="Goker M."/>
            <person name="Salamov A."/>
            <person name="Wisecaver J."/>
            <person name="Long T.M."/>
            <person name="Aerts A.L."/>
            <person name="Barry K."/>
            <person name="Choi C."/>
            <person name="Clum A."/>
            <person name="Coughlan A.Y."/>
            <person name="Deshpande S."/>
            <person name="Douglass A.P."/>
            <person name="Hanson S.J."/>
            <person name="Klenk H.-P."/>
            <person name="Labutti K."/>
            <person name="Lapidus A."/>
            <person name="Lindquist E."/>
            <person name="Lipzen A."/>
            <person name="Meier-Kolthoff J.P."/>
            <person name="Ohm R.A."/>
            <person name="Otillar R.P."/>
            <person name="Pangilinan J."/>
            <person name="Peng Y."/>
            <person name="Rokas A."/>
            <person name="Rosa C.A."/>
            <person name="Scheuner C."/>
            <person name="Sibirny A.A."/>
            <person name="Slot J.C."/>
            <person name="Stielow J.B."/>
            <person name="Sun H."/>
            <person name="Kurtzman C.P."/>
            <person name="Blackwell M."/>
            <person name="Grigoriev I.V."/>
            <person name="Jeffries T.W."/>
        </authorList>
    </citation>
    <scope>NUCLEOTIDE SEQUENCE [LARGE SCALE GENOMIC DNA]</scope>
    <source>
        <strain evidence="14">NRRL YB-2248</strain>
    </source>
</reference>
<evidence type="ECO:0000256" key="8">
    <source>
        <dbReference type="ARBA" id="ARBA00023204"/>
    </source>
</evidence>
<dbReference type="AlphaFoldDB" id="A0A1E4T0U0"/>
<dbReference type="Gene3D" id="3.40.50.1010">
    <property type="entry name" value="5'-nuclease"/>
    <property type="match status" value="1"/>
</dbReference>
<dbReference type="InterPro" id="IPR008918">
    <property type="entry name" value="HhH2"/>
</dbReference>
<dbReference type="OrthoDB" id="26491at2759"/>
<keyword evidence="3" id="KW-0540">Nuclease</keyword>
<dbReference type="SUPFAM" id="SSF47807">
    <property type="entry name" value="5' to 3' exonuclease, C-terminal subdomain"/>
    <property type="match status" value="1"/>
</dbReference>
<dbReference type="CDD" id="cd09857">
    <property type="entry name" value="PIN_EXO1"/>
    <property type="match status" value="1"/>
</dbReference>
<dbReference type="InterPro" id="IPR006085">
    <property type="entry name" value="XPG_DNA_repair_N"/>
</dbReference>
<evidence type="ECO:0000259" key="11">
    <source>
        <dbReference type="SMART" id="SM00484"/>
    </source>
</evidence>
<dbReference type="PRINTS" id="PR00853">
    <property type="entry name" value="XPGRADSUPER"/>
</dbReference>
<dbReference type="Proteomes" id="UP000094801">
    <property type="component" value="Unassembled WGS sequence"/>
</dbReference>
<comment type="cofactor">
    <cofactor evidence="1">
        <name>Mg(2+)</name>
        <dbReference type="ChEBI" id="CHEBI:18420"/>
    </cofactor>
</comment>
<dbReference type="PANTHER" id="PTHR11081">
    <property type="entry name" value="FLAP ENDONUCLEASE FAMILY MEMBER"/>
    <property type="match status" value="1"/>
</dbReference>
<dbReference type="InterPro" id="IPR006086">
    <property type="entry name" value="XPG-I_dom"/>
</dbReference>
<dbReference type="InterPro" id="IPR036279">
    <property type="entry name" value="5-3_exonuclease_C_sf"/>
</dbReference>
<dbReference type="GO" id="GO:0046872">
    <property type="term" value="F:metal ion binding"/>
    <property type="evidence" value="ECO:0007669"/>
    <property type="project" value="UniProtKB-KW"/>
</dbReference>
<dbReference type="SMART" id="SM00279">
    <property type="entry name" value="HhH2"/>
    <property type="match status" value="1"/>
</dbReference>
<evidence type="ECO:0000256" key="7">
    <source>
        <dbReference type="ARBA" id="ARBA00022842"/>
    </source>
</evidence>
<feature type="domain" description="XPG N-terminal" evidence="12">
    <location>
        <begin position="1"/>
        <end position="99"/>
    </location>
</feature>
<dbReference type="SUPFAM" id="SSF88723">
    <property type="entry name" value="PIN domain-like"/>
    <property type="match status" value="1"/>
</dbReference>
<evidence type="ECO:0000256" key="2">
    <source>
        <dbReference type="ARBA" id="ARBA00004123"/>
    </source>
</evidence>
<dbReference type="InterPro" id="IPR029060">
    <property type="entry name" value="PIN-like_dom_sf"/>
</dbReference>
<dbReference type="GO" id="GO:0003677">
    <property type="term" value="F:DNA binding"/>
    <property type="evidence" value="ECO:0007669"/>
    <property type="project" value="InterPro"/>
</dbReference>
<dbReference type="InterPro" id="IPR006084">
    <property type="entry name" value="XPG/Rad2"/>
</dbReference>
<dbReference type="FunFam" id="3.40.50.1010:FF:000002">
    <property type="entry name" value="Exonuclease 1, putative"/>
    <property type="match status" value="1"/>
</dbReference>
<dbReference type="FunFam" id="1.10.150.20:FF:000011">
    <property type="entry name" value="exonuclease 1"/>
    <property type="match status" value="1"/>
</dbReference>
<dbReference type="EMBL" id="KV453852">
    <property type="protein sequence ID" value="ODV85369.1"/>
    <property type="molecule type" value="Genomic_DNA"/>
</dbReference>
<keyword evidence="9" id="KW-0539">Nucleus</keyword>
<dbReference type="GO" id="GO:0008409">
    <property type="term" value="F:5'-3' exonuclease activity"/>
    <property type="evidence" value="ECO:0007669"/>
    <property type="project" value="UniProtKB-ARBA"/>
</dbReference>
<comment type="subcellular location">
    <subcellularLocation>
        <location evidence="2">Nucleus</location>
    </subcellularLocation>
</comment>
<dbReference type="SMART" id="SM00485">
    <property type="entry name" value="XPGN"/>
    <property type="match status" value="1"/>
</dbReference>
<dbReference type="STRING" id="983967.A0A1E4T0U0"/>
<sequence length="675" mass="75687">MGVTGLLPALKSIQEPCTLERYRGKTLAVDTYAWLHKAAFSCSMDIVMEKPTKAYVNYVLKRLDAFKHYQITPYMVFDGDYLPTKANTELERATKRTEYKRLAIEAINCNDKKAAFGYFQKACDISPNMAKTLIDEFKVRGIKYLVAPYEADSQMVYLEKIGLVDGIISEDSDLLVFGCKTLITKLNDKGECIEVKRENFKNVKSNAIGAFNDEQMRLMAAISGCDYTKGINGVGVLKAIQFIKRFMTYQRVMMGIKFEGKLSIPTTFDEEFKKATIAFKHQIVFNPLTKTPEYLTPLPEDFQESEEYLLSCTGKFLEVETHQGIANGDLDPFTKLPLISRELSVMENGANGAKRSMSSPVMQQRAPSQKNTLEIFTKQRAAMRSKSEPSPTPVITSTPAITNKKRKALFTIDEFMKRNTSTNTSKSTIRKLSPQKCNDQKVSPISKRTKLLFGSSQEKVSMNSRSKFFGKASHNHEPILINQEDRNISSADSDLVEGLNSSDFVLTDPDEDEGDADLEDLETKKPDEINDSFLETTEITGDVNNSAYIDSQDIDSNPIAFANILDDDDDDGDYNVDQNPKLQESINAKQLVDAWRTKFELKPGSVDSDSKVRPATRKPLKSLDVNQCAKTETGLKINTKSVKSKPSSSFTPDLKTDDLPPITGHLRLNSFRFIG</sequence>
<evidence type="ECO:0000313" key="14">
    <source>
        <dbReference type="Proteomes" id="UP000094801"/>
    </source>
</evidence>
<evidence type="ECO:0000256" key="3">
    <source>
        <dbReference type="ARBA" id="ARBA00022722"/>
    </source>
</evidence>
<keyword evidence="6" id="KW-0378">Hydrolase</keyword>
<dbReference type="GO" id="GO:0006281">
    <property type="term" value="P:DNA repair"/>
    <property type="evidence" value="ECO:0007669"/>
    <property type="project" value="UniProtKB-KW"/>
</dbReference>
<keyword evidence="5" id="KW-0227">DNA damage</keyword>
<name>A0A1E4T0U0_9ASCO</name>
<dbReference type="GO" id="GO:0005634">
    <property type="term" value="C:nucleus"/>
    <property type="evidence" value="ECO:0007669"/>
    <property type="project" value="UniProtKB-SubCell"/>
</dbReference>
<gene>
    <name evidence="13" type="ORF">CANARDRAFT_28166</name>
</gene>
<evidence type="ECO:0000259" key="12">
    <source>
        <dbReference type="SMART" id="SM00485"/>
    </source>
</evidence>
<feature type="compositionally biased region" description="Low complexity" evidence="10">
    <location>
        <begin position="421"/>
        <end position="431"/>
    </location>
</feature>
<dbReference type="GO" id="GO:0017108">
    <property type="term" value="F:5'-flap endonuclease activity"/>
    <property type="evidence" value="ECO:0007669"/>
    <property type="project" value="TreeGrafter"/>
</dbReference>
<dbReference type="PANTHER" id="PTHR11081:SF65">
    <property type="entry name" value="DNA DAMAGE-INDUCIBLE PROTEIN DIN7-RELATED"/>
    <property type="match status" value="1"/>
</dbReference>
<evidence type="ECO:0000256" key="6">
    <source>
        <dbReference type="ARBA" id="ARBA00022801"/>
    </source>
</evidence>
<dbReference type="SMART" id="SM00484">
    <property type="entry name" value="XPGI"/>
    <property type="match status" value="1"/>
</dbReference>
<feature type="region of interest" description="Disordered" evidence="10">
    <location>
        <begin position="421"/>
        <end position="443"/>
    </location>
</feature>
<evidence type="ECO:0000256" key="10">
    <source>
        <dbReference type="SAM" id="MobiDB-lite"/>
    </source>
</evidence>
<dbReference type="InterPro" id="IPR044752">
    <property type="entry name" value="PIN-like_EXO1"/>
</dbReference>
<evidence type="ECO:0000256" key="9">
    <source>
        <dbReference type="ARBA" id="ARBA00023242"/>
    </source>
</evidence>
<protein>
    <submittedName>
        <fullName evidence="13">Uncharacterized protein</fullName>
    </submittedName>
</protein>
<organism evidence="13 14">
    <name type="scientific">[Candida] arabinofermentans NRRL YB-2248</name>
    <dbReference type="NCBI Taxonomy" id="983967"/>
    <lineage>
        <taxon>Eukaryota</taxon>
        <taxon>Fungi</taxon>
        <taxon>Dikarya</taxon>
        <taxon>Ascomycota</taxon>
        <taxon>Saccharomycotina</taxon>
        <taxon>Pichiomycetes</taxon>
        <taxon>Pichiales</taxon>
        <taxon>Pichiaceae</taxon>
        <taxon>Ogataea</taxon>
        <taxon>Ogataea/Candida clade</taxon>
    </lineage>
</organism>
<evidence type="ECO:0000256" key="5">
    <source>
        <dbReference type="ARBA" id="ARBA00022763"/>
    </source>
</evidence>
<evidence type="ECO:0000256" key="4">
    <source>
        <dbReference type="ARBA" id="ARBA00022723"/>
    </source>
</evidence>
<keyword evidence="7" id="KW-0460">Magnesium</keyword>
<evidence type="ECO:0000313" key="13">
    <source>
        <dbReference type="EMBL" id="ODV85369.1"/>
    </source>
</evidence>
<dbReference type="Pfam" id="PF00867">
    <property type="entry name" value="XPG_I"/>
    <property type="match status" value="1"/>
</dbReference>